<dbReference type="Pfam" id="PF01904">
    <property type="entry name" value="DUF72"/>
    <property type="match status" value="1"/>
</dbReference>
<dbReference type="OrthoDB" id="9780310at2"/>
<dbReference type="Proteomes" id="UP000245535">
    <property type="component" value="Unassembled WGS sequence"/>
</dbReference>
<comment type="caution">
    <text evidence="1">The sequence shown here is derived from an EMBL/GenBank/DDBJ whole genome shotgun (WGS) entry which is preliminary data.</text>
</comment>
<proteinExistence type="predicted"/>
<dbReference type="InterPro" id="IPR036520">
    <property type="entry name" value="UPF0759_sf"/>
</dbReference>
<organism evidence="1 2">
    <name type="scientific">Sediminitomix flava</name>
    <dbReference type="NCBI Taxonomy" id="379075"/>
    <lineage>
        <taxon>Bacteria</taxon>
        <taxon>Pseudomonadati</taxon>
        <taxon>Bacteroidota</taxon>
        <taxon>Cytophagia</taxon>
        <taxon>Cytophagales</taxon>
        <taxon>Flammeovirgaceae</taxon>
        <taxon>Sediminitomix</taxon>
    </lineage>
</organism>
<dbReference type="Gene3D" id="3.20.20.410">
    <property type="entry name" value="Protein of unknown function UPF0759"/>
    <property type="match status" value="1"/>
</dbReference>
<accession>A0A315ZA09</accession>
<evidence type="ECO:0000313" key="2">
    <source>
        <dbReference type="Proteomes" id="UP000245535"/>
    </source>
</evidence>
<dbReference type="PANTHER" id="PTHR30348">
    <property type="entry name" value="UNCHARACTERIZED PROTEIN YECE"/>
    <property type="match status" value="1"/>
</dbReference>
<dbReference type="EMBL" id="QGDO01000003">
    <property type="protein sequence ID" value="PWJ42160.1"/>
    <property type="molecule type" value="Genomic_DNA"/>
</dbReference>
<dbReference type="SUPFAM" id="SSF117396">
    <property type="entry name" value="TM1631-like"/>
    <property type="match status" value="1"/>
</dbReference>
<protein>
    <submittedName>
        <fullName evidence="1">Uncharacterized protein YecE (DUF72 family)</fullName>
    </submittedName>
</protein>
<name>A0A315ZA09_SEDFL</name>
<keyword evidence="2" id="KW-1185">Reference proteome</keyword>
<reference evidence="1 2" key="1">
    <citation type="submission" date="2018-03" db="EMBL/GenBank/DDBJ databases">
        <title>Genomic Encyclopedia of Archaeal and Bacterial Type Strains, Phase II (KMG-II): from individual species to whole genera.</title>
        <authorList>
            <person name="Goeker M."/>
        </authorList>
    </citation>
    <scope>NUCLEOTIDE SEQUENCE [LARGE SCALE GENOMIC DNA]</scope>
    <source>
        <strain evidence="1 2">DSM 28229</strain>
    </source>
</reference>
<dbReference type="RefSeq" id="WP_109618867.1">
    <property type="nucleotide sequence ID" value="NZ_QGDO01000003.1"/>
</dbReference>
<evidence type="ECO:0000313" key="1">
    <source>
        <dbReference type="EMBL" id="PWJ42160.1"/>
    </source>
</evidence>
<dbReference type="InterPro" id="IPR002763">
    <property type="entry name" value="DUF72"/>
</dbReference>
<dbReference type="AlphaFoldDB" id="A0A315ZA09"/>
<dbReference type="PANTHER" id="PTHR30348:SF9">
    <property type="entry name" value="UPF0759 PROTEIN YECE"/>
    <property type="match status" value="1"/>
</dbReference>
<sequence>MEFGKLKDISTVDFKIPTDHYRNREVLSTGRNDGKGEIYFGCPSWTSKDWLGKLYPSKLKSAEFFENYTKHFSTIEFNSSHYALPSKSQVEKWVNESPTQFTFCPKVPQEISHWKRLDRVGVQLDTFMQTVAGFEKHLGCSFLQLPPDFGVESLSMLDSFLDRIPDQYPLSIEFRDPSWFEKNEAFEYITKRMEEKKLPMCLTDVAGRRDVLHMRLTSPIVAVRFVGNQLHDTDYVRMRAWAQRIAEWRAQGLEKIFFFLHQPEDRLCPETAVYFVECINDTCGVNLPIPKLYQSGIQTSLF</sequence>
<gene>
    <name evidence="1" type="ORF">BC781_103410</name>
</gene>